<evidence type="ECO:0000256" key="2">
    <source>
        <dbReference type="SAM" id="SignalP"/>
    </source>
</evidence>
<dbReference type="OrthoDB" id="5135119at2759"/>
<dbReference type="PANTHER" id="PTHR31956:SF1">
    <property type="entry name" value="NON-SPECIFIC PHOSPHOLIPASE C1"/>
    <property type="match status" value="1"/>
</dbReference>
<evidence type="ECO:0000313" key="4">
    <source>
        <dbReference type="Proteomes" id="UP000193560"/>
    </source>
</evidence>
<sequence length="363" mass="41885">MTKHSFVIPVTIYILFSFPFFPSTQEPENFIYDNNQQIYNVDFGSSPSKSSKATMGGFLSNFLLYRDSKYADEIMRGLNQSTLPVLYTLAKEYAISDRWFSSVPGSTFPNRNFLHAATSGGVVNNDIPKLGYNFTTIFEVMDQRSISYGIYTASPVPYTYMFRYFRSPKTITKKPFHNMETFYNDCQKGQLPSYVYLEPAMFGLDERLRNDQHPRAGSFYDLRRGELFYKQVYEAIRKSPQWESILFLLVWDEHGGFYDHVPPPTNVVNPDGIVHPTFDFTRLGIRVPAIMISPWIQRGLVLPQNHQLEHASISSTLHDLFGTPYLTRRDQQANTFHQFANLASPRSDCPVSLPEPAWQFDKE</sequence>
<feature type="signal peptide" evidence="2">
    <location>
        <begin position="1"/>
        <end position="25"/>
    </location>
</feature>
<evidence type="ECO:0000313" key="3">
    <source>
        <dbReference type="EMBL" id="ORZ19826.1"/>
    </source>
</evidence>
<gene>
    <name evidence="3" type="ORF">BCR42DRAFT_323308</name>
</gene>
<accession>A0A1X2IP73</accession>
<dbReference type="Proteomes" id="UP000193560">
    <property type="component" value="Unassembled WGS sequence"/>
</dbReference>
<keyword evidence="1" id="KW-0378">Hydrolase</keyword>
<dbReference type="PANTHER" id="PTHR31956">
    <property type="entry name" value="NON-SPECIFIC PHOSPHOLIPASE C4-RELATED"/>
    <property type="match status" value="1"/>
</dbReference>
<dbReference type="GO" id="GO:0009395">
    <property type="term" value="P:phospholipid catabolic process"/>
    <property type="evidence" value="ECO:0007669"/>
    <property type="project" value="TreeGrafter"/>
</dbReference>
<dbReference type="EMBL" id="MCGE01000007">
    <property type="protein sequence ID" value="ORZ19826.1"/>
    <property type="molecule type" value="Genomic_DNA"/>
</dbReference>
<keyword evidence="2" id="KW-0732">Signal</keyword>
<evidence type="ECO:0000256" key="1">
    <source>
        <dbReference type="ARBA" id="ARBA00022801"/>
    </source>
</evidence>
<dbReference type="Pfam" id="PF04185">
    <property type="entry name" value="Phosphoesterase"/>
    <property type="match status" value="1"/>
</dbReference>
<name>A0A1X2IP73_9FUNG</name>
<protein>
    <submittedName>
        <fullName evidence="3">Phosphoesterase family-domain-containing protein</fullName>
    </submittedName>
</protein>
<keyword evidence="4" id="KW-1185">Reference proteome</keyword>
<comment type="caution">
    <text evidence="3">The sequence shown here is derived from an EMBL/GenBank/DDBJ whole genome shotgun (WGS) entry which is preliminary data.</text>
</comment>
<dbReference type="Gene3D" id="3.40.720.10">
    <property type="entry name" value="Alkaline Phosphatase, subunit A"/>
    <property type="match status" value="2"/>
</dbReference>
<dbReference type="InterPro" id="IPR007312">
    <property type="entry name" value="Phosphoesterase"/>
</dbReference>
<dbReference type="STRING" id="90262.A0A1X2IP73"/>
<dbReference type="InterPro" id="IPR017850">
    <property type="entry name" value="Alkaline_phosphatase_core_sf"/>
</dbReference>
<reference evidence="3 4" key="1">
    <citation type="submission" date="2016-07" db="EMBL/GenBank/DDBJ databases">
        <title>Pervasive Adenine N6-methylation of Active Genes in Fungi.</title>
        <authorList>
            <consortium name="DOE Joint Genome Institute"/>
            <person name="Mondo S.J."/>
            <person name="Dannebaum R.O."/>
            <person name="Kuo R.C."/>
            <person name="Labutti K."/>
            <person name="Haridas S."/>
            <person name="Kuo A."/>
            <person name="Salamov A."/>
            <person name="Ahrendt S.R."/>
            <person name="Lipzen A."/>
            <person name="Sullivan W."/>
            <person name="Andreopoulos W.B."/>
            <person name="Clum A."/>
            <person name="Lindquist E."/>
            <person name="Daum C."/>
            <person name="Ramamoorthy G.K."/>
            <person name="Gryganskyi A."/>
            <person name="Culley D."/>
            <person name="Magnuson J.K."/>
            <person name="James T.Y."/>
            <person name="O'Malley M.A."/>
            <person name="Stajich J.E."/>
            <person name="Spatafora J.W."/>
            <person name="Visel A."/>
            <person name="Grigoriev I.V."/>
        </authorList>
    </citation>
    <scope>NUCLEOTIDE SEQUENCE [LARGE SCALE GENOMIC DNA]</scope>
    <source>
        <strain evidence="3 4">NRRL 1336</strain>
    </source>
</reference>
<feature type="chain" id="PRO_5010855397" evidence="2">
    <location>
        <begin position="26"/>
        <end position="363"/>
    </location>
</feature>
<dbReference type="GO" id="GO:0042578">
    <property type="term" value="F:phosphoric ester hydrolase activity"/>
    <property type="evidence" value="ECO:0007669"/>
    <property type="project" value="UniProtKB-ARBA"/>
</dbReference>
<organism evidence="3 4">
    <name type="scientific">Absidia repens</name>
    <dbReference type="NCBI Taxonomy" id="90262"/>
    <lineage>
        <taxon>Eukaryota</taxon>
        <taxon>Fungi</taxon>
        <taxon>Fungi incertae sedis</taxon>
        <taxon>Mucoromycota</taxon>
        <taxon>Mucoromycotina</taxon>
        <taxon>Mucoromycetes</taxon>
        <taxon>Mucorales</taxon>
        <taxon>Cunninghamellaceae</taxon>
        <taxon>Absidia</taxon>
    </lineage>
</organism>
<dbReference type="AlphaFoldDB" id="A0A1X2IP73"/>
<proteinExistence type="predicted"/>